<accession>A0ABV4XBH8</accession>
<proteinExistence type="predicted"/>
<sequence length="126" mass="13411">MSIKAQGIFGAQLRREPTLTTSGITTSSQLGRQFDGVVDIQTPDVDPTQGLLNTPQIVNSPRIATGCQAVGKETSNFRITGTGGVPPNPAQPLTSEAIWVDARSSSVNNYRSQNELQKTEIVEAQG</sequence>
<protein>
    <submittedName>
        <fullName evidence="1">Uncharacterized protein</fullName>
    </submittedName>
</protein>
<reference evidence="1 2" key="1">
    <citation type="submission" date="2024-09" db="EMBL/GenBank/DDBJ databases">
        <title>Floridaenema gen nov. (Aerosakkonemataceae, Aerosakkonematales ord. nov., Cyanobacteria) from benthic tropical and subtropical fresh waters, with the description of four new species.</title>
        <authorList>
            <person name="Moretto J.A."/>
            <person name="Berthold D.E."/>
            <person name="Lefler F.W."/>
            <person name="Huang I.-S."/>
            <person name="Laughinghouse H. IV."/>
        </authorList>
    </citation>
    <scope>NUCLEOTIDE SEQUENCE [LARGE SCALE GENOMIC DNA]</scope>
    <source>
        <strain evidence="1 2">BLCC-F46</strain>
    </source>
</reference>
<keyword evidence="2" id="KW-1185">Reference proteome</keyword>
<evidence type="ECO:0000313" key="2">
    <source>
        <dbReference type="Proteomes" id="UP001576774"/>
    </source>
</evidence>
<dbReference type="Proteomes" id="UP001576774">
    <property type="component" value="Unassembled WGS sequence"/>
</dbReference>
<comment type="caution">
    <text evidence="1">The sequence shown here is derived from an EMBL/GenBank/DDBJ whole genome shotgun (WGS) entry which is preliminary data.</text>
</comment>
<organism evidence="1 2">
    <name type="scientific">Floridaenema aerugineum BLCC-F46</name>
    <dbReference type="NCBI Taxonomy" id="3153654"/>
    <lineage>
        <taxon>Bacteria</taxon>
        <taxon>Bacillati</taxon>
        <taxon>Cyanobacteriota</taxon>
        <taxon>Cyanophyceae</taxon>
        <taxon>Oscillatoriophycideae</taxon>
        <taxon>Aerosakkonematales</taxon>
        <taxon>Aerosakkonemataceae</taxon>
        <taxon>Floridanema</taxon>
        <taxon>Floridanema aerugineum</taxon>
    </lineage>
</organism>
<feature type="non-terminal residue" evidence="1">
    <location>
        <position position="126"/>
    </location>
</feature>
<gene>
    <name evidence="1" type="ORF">ACE1CC_22445</name>
</gene>
<name>A0ABV4XBH8_9CYAN</name>
<dbReference type="EMBL" id="JBHFNQ010000170">
    <property type="protein sequence ID" value="MFB2879626.1"/>
    <property type="molecule type" value="Genomic_DNA"/>
</dbReference>
<evidence type="ECO:0000313" key="1">
    <source>
        <dbReference type="EMBL" id="MFB2879626.1"/>
    </source>
</evidence>